<evidence type="ECO:0000259" key="4">
    <source>
        <dbReference type="PROSITE" id="PS50075"/>
    </source>
</evidence>
<dbReference type="PROSITE" id="PS00012">
    <property type="entry name" value="PHOSPHOPANTETHEINE"/>
    <property type="match status" value="1"/>
</dbReference>
<dbReference type="EMBL" id="JBIMSO010000003">
    <property type="protein sequence ID" value="MFH5206846.1"/>
    <property type="molecule type" value="Genomic_DNA"/>
</dbReference>
<dbReference type="PROSITE" id="PS00455">
    <property type="entry name" value="AMP_BINDING"/>
    <property type="match status" value="1"/>
</dbReference>
<dbReference type="SMART" id="SM00823">
    <property type="entry name" value="PKS_PP"/>
    <property type="match status" value="1"/>
</dbReference>
<dbReference type="InterPro" id="IPR045851">
    <property type="entry name" value="AMP-bd_C_sf"/>
</dbReference>
<dbReference type="SUPFAM" id="SSF47336">
    <property type="entry name" value="ACP-like"/>
    <property type="match status" value="1"/>
</dbReference>
<evidence type="ECO:0000313" key="5">
    <source>
        <dbReference type="EMBL" id="MFH5206846.1"/>
    </source>
</evidence>
<dbReference type="Proteomes" id="UP001609175">
    <property type="component" value="Unassembled WGS sequence"/>
</dbReference>
<proteinExistence type="predicted"/>
<dbReference type="SUPFAM" id="SSF56801">
    <property type="entry name" value="Acetyl-CoA synthetase-like"/>
    <property type="match status" value="1"/>
</dbReference>
<dbReference type="Gene3D" id="2.30.38.10">
    <property type="entry name" value="Luciferase, Domain 3"/>
    <property type="match status" value="1"/>
</dbReference>
<organism evidence="5 6">
    <name type="scientific">Antrihabitans spumae</name>
    <dbReference type="NCBI Taxonomy" id="3373370"/>
    <lineage>
        <taxon>Bacteria</taxon>
        <taxon>Bacillati</taxon>
        <taxon>Actinomycetota</taxon>
        <taxon>Actinomycetes</taxon>
        <taxon>Mycobacteriales</taxon>
        <taxon>Nocardiaceae</taxon>
        <taxon>Antrihabitans</taxon>
    </lineage>
</organism>
<dbReference type="Gene3D" id="1.10.1200.10">
    <property type="entry name" value="ACP-like"/>
    <property type="match status" value="1"/>
</dbReference>
<comment type="caution">
    <text evidence="5">The sequence shown here is derived from an EMBL/GenBank/DDBJ whole genome shotgun (WGS) entry which is preliminary data.</text>
</comment>
<dbReference type="RefSeq" id="WP_395112238.1">
    <property type="nucleotide sequence ID" value="NZ_JBIMSO010000003.1"/>
</dbReference>
<accession>A0ABW7JFV1</accession>
<dbReference type="Gene3D" id="3.40.50.980">
    <property type="match status" value="2"/>
</dbReference>
<dbReference type="Pfam" id="PF00668">
    <property type="entry name" value="Condensation"/>
    <property type="match status" value="1"/>
</dbReference>
<feature type="non-terminal residue" evidence="5">
    <location>
        <position position="693"/>
    </location>
</feature>
<dbReference type="InterPro" id="IPR010071">
    <property type="entry name" value="AA_adenyl_dom"/>
</dbReference>
<dbReference type="NCBIfam" id="TIGR01733">
    <property type="entry name" value="AA-adenyl-dom"/>
    <property type="match status" value="1"/>
</dbReference>
<dbReference type="Pfam" id="PF00501">
    <property type="entry name" value="AMP-binding"/>
    <property type="match status" value="1"/>
</dbReference>
<evidence type="ECO:0000256" key="2">
    <source>
        <dbReference type="ARBA" id="ARBA00022450"/>
    </source>
</evidence>
<dbReference type="InterPro" id="IPR023213">
    <property type="entry name" value="CAT-like_dom_sf"/>
</dbReference>
<dbReference type="InterPro" id="IPR020845">
    <property type="entry name" value="AMP-binding_CS"/>
</dbReference>
<keyword evidence="2" id="KW-0596">Phosphopantetheine</keyword>
<dbReference type="SUPFAM" id="SSF52777">
    <property type="entry name" value="CoA-dependent acyltransferases"/>
    <property type="match status" value="1"/>
</dbReference>
<keyword evidence="3" id="KW-0597">Phosphoprotein</keyword>
<comment type="cofactor">
    <cofactor evidence="1">
        <name>pantetheine 4'-phosphate</name>
        <dbReference type="ChEBI" id="CHEBI:47942"/>
    </cofactor>
</comment>
<dbReference type="InterPro" id="IPR025110">
    <property type="entry name" value="AMP-bd_C"/>
</dbReference>
<dbReference type="InterPro" id="IPR001242">
    <property type="entry name" value="Condensation_dom"/>
</dbReference>
<sequence>MPQILAAAVEANPTSVGITCAGRSLTYAELDERSSQLARVLIDRGVGAEDLVAVAIQRSIESVVAVWAVAKTGAAFVPIDPEYPADRITYIISDSGVTLGLTLAERRGDLPDNVDWIVLDSCAVADAAAAEPSDAIGYQERVRPLRLTHPAFIIYTSGSTGRPKGVVVTHTGLNNLATELRERYAITPASRTMHFASPSFDAAVFELLLATCAGATMVVAPIDIYGGAELAQLLRAERVTHAFVTPAALASVDPTDLDDLAVVIVGGEACTPQLVDRWSIGRGFFNGYGPTESSIMTNCTDPLTPGSAVTIGPAIRGMASHILDARLKPVPIGVTGELYLAGAGLARGYNRREGLTSERFVANPMGEPGDRMYRSGDLARWRSDSTVEFVGRVDFQVKIRGHRIELGEIDATLASHPDVDFAVTLAREISTGTTALVGYVVPTAGRTVDAFELADFVGASLPAYMVPTTIMTLDAIPLTPVGKLDRAALPAPELMTRVYREPSTSAEKTVARAYEDLLGIDRVGADDDFFELGGNSLIATQVVARIGAEIGGRVPAKLLFDSPTVEEFSRKLDTLAGRTRAPLSQRIRPDNLPLSLPQLHLWLTNQFDVTSPNYNVPFAIRLTGTLNVDALRAAIGDVVERHEPLRTIYPDSDTGPYQDILPAAQAVPALELEQIDETAIQPALIALASQGFD</sequence>
<dbReference type="Gene3D" id="3.30.559.10">
    <property type="entry name" value="Chloramphenicol acetyltransferase-like domain"/>
    <property type="match status" value="1"/>
</dbReference>
<reference evidence="5 6" key="1">
    <citation type="submission" date="2024-10" db="EMBL/GenBank/DDBJ databases">
        <authorList>
            <person name="Riesco R."/>
        </authorList>
    </citation>
    <scope>NUCLEOTIDE SEQUENCE [LARGE SCALE GENOMIC DNA]</scope>
    <source>
        <strain evidence="5 6">NCIMB 15449</strain>
    </source>
</reference>
<protein>
    <submittedName>
        <fullName evidence="5">Amino acid adenylation domain-containing protein</fullName>
    </submittedName>
</protein>
<evidence type="ECO:0000256" key="3">
    <source>
        <dbReference type="ARBA" id="ARBA00022553"/>
    </source>
</evidence>
<evidence type="ECO:0000256" key="1">
    <source>
        <dbReference type="ARBA" id="ARBA00001957"/>
    </source>
</evidence>
<dbReference type="InterPro" id="IPR000873">
    <property type="entry name" value="AMP-dep_synth/lig_dom"/>
</dbReference>
<feature type="domain" description="Carrier" evidence="4">
    <location>
        <begin position="501"/>
        <end position="576"/>
    </location>
</feature>
<name>A0ABW7JFV1_9NOCA</name>
<dbReference type="InterPro" id="IPR009081">
    <property type="entry name" value="PP-bd_ACP"/>
</dbReference>
<gene>
    <name evidence="5" type="ORF">ACHIPZ_01165</name>
</gene>
<dbReference type="Pfam" id="PF00550">
    <property type="entry name" value="PP-binding"/>
    <property type="match status" value="1"/>
</dbReference>
<dbReference type="PROSITE" id="PS50075">
    <property type="entry name" value="CARRIER"/>
    <property type="match status" value="1"/>
</dbReference>
<dbReference type="InterPro" id="IPR020806">
    <property type="entry name" value="PKS_PP-bd"/>
</dbReference>
<dbReference type="Pfam" id="PF13193">
    <property type="entry name" value="AMP-binding_C"/>
    <property type="match status" value="1"/>
</dbReference>
<dbReference type="PANTHER" id="PTHR45527:SF1">
    <property type="entry name" value="FATTY ACID SYNTHASE"/>
    <property type="match status" value="1"/>
</dbReference>
<dbReference type="InterPro" id="IPR006162">
    <property type="entry name" value="Ppantetheine_attach_site"/>
</dbReference>
<dbReference type="Gene3D" id="3.30.300.30">
    <property type="match status" value="1"/>
</dbReference>
<dbReference type="InterPro" id="IPR036736">
    <property type="entry name" value="ACP-like_sf"/>
</dbReference>
<dbReference type="PANTHER" id="PTHR45527">
    <property type="entry name" value="NONRIBOSOMAL PEPTIDE SYNTHETASE"/>
    <property type="match status" value="1"/>
</dbReference>
<evidence type="ECO:0000313" key="6">
    <source>
        <dbReference type="Proteomes" id="UP001609175"/>
    </source>
</evidence>